<comment type="caution">
    <text evidence="2">The sequence shown here is derived from an EMBL/GenBank/DDBJ whole genome shotgun (WGS) entry which is preliminary data.</text>
</comment>
<name>A0ABS5QLW2_9BACT</name>
<feature type="transmembrane region" description="Helical" evidence="1">
    <location>
        <begin position="152"/>
        <end position="182"/>
    </location>
</feature>
<keyword evidence="3" id="KW-1185">Reference proteome</keyword>
<sequence length="183" mass="22195">MKFLLFFIIFLFNHIFVFSNTYNQIIDIESEYREIETELEQNQINEIEDIANKFKIILKGMTDIDLLMNEFDHMNGIYNELKNNKNEKYKDKLYKTAVLKKIQIIYLERINELLDIDDQNITNQNNYTNNINQESQENINQNNQEKNMDGNYIYFTTFQLVLIVAIILLSMFGFFVFMFYYFR</sequence>
<dbReference type="RefSeq" id="WP_213348589.1">
    <property type="nucleotide sequence ID" value="NZ_JAEDAM010000014.1"/>
</dbReference>
<gene>
    <name evidence="2" type="ORF">VAMP_23n16</name>
</gene>
<dbReference type="EMBL" id="JAEDAM010000014">
    <property type="protein sequence ID" value="MBS8121763.1"/>
    <property type="molecule type" value="Genomic_DNA"/>
</dbReference>
<evidence type="ECO:0000313" key="3">
    <source>
        <dbReference type="Proteomes" id="UP000680365"/>
    </source>
</evidence>
<keyword evidence="1" id="KW-0472">Membrane</keyword>
<evidence type="ECO:0000313" key="2">
    <source>
        <dbReference type="EMBL" id="MBS8121763.1"/>
    </source>
</evidence>
<evidence type="ECO:0008006" key="4">
    <source>
        <dbReference type="Google" id="ProtNLM"/>
    </source>
</evidence>
<keyword evidence="1" id="KW-1133">Transmembrane helix</keyword>
<evidence type="ECO:0000256" key="1">
    <source>
        <dbReference type="SAM" id="Phobius"/>
    </source>
</evidence>
<dbReference type="Proteomes" id="UP000680365">
    <property type="component" value="Unassembled WGS sequence"/>
</dbReference>
<accession>A0ABS5QLW2</accession>
<protein>
    <recommendedName>
        <fullName evidence="4">Transmembrane protein</fullName>
    </recommendedName>
</protein>
<proteinExistence type="predicted"/>
<keyword evidence="1" id="KW-0812">Transmembrane</keyword>
<organism evidence="2 3">
    <name type="scientific">Candidatus Vampirococcus lugosii</name>
    <dbReference type="NCBI Taxonomy" id="2789015"/>
    <lineage>
        <taxon>Bacteria</taxon>
        <taxon>Candidatus Absconditibacteriota</taxon>
        <taxon>Vampirococcus</taxon>
    </lineage>
</organism>
<reference evidence="2 3" key="1">
    <citation type="journal article" date="2021" name="Nat. Commun.">
        <title>Reductive evolution and unique predatory mode in the CPR bacterium Vampirococcus lugosii.</title>
        <authorList>
            <person name="Moreira D."/>
            <person name="Zivanovic Y."/>
            <person name="Lopez-Archilla A.I."/>
            <person name="Iniesto M."/>
            <person name="Lopez-Garcia P."/>
        </authorList>
    </citation>
    <scope>NUCLEOTIDE SEQUENCE [LARGE SCALE GENOMIC DNA]</scope>
    <source>
        <strain evidence="2">Chiprana</strain>
    </source>
</reference>